<evidence type="ECO:0000313" key="8">
    <source>
        <dbReference type="EMBL" id="GAV25628.1"/>
    </source>
</evidence>
<reference evidence="9" key="1">
    <citation type="submission" date="2016-12" db="EMBL/GenBank/DDBJ databases">
        <title>Draft Genome Sequences od Carboxydothermus pertinax and islandicus, Hydrogenogenic Carboxydotrophic Bacteria.</title>
        <authorList>
            <person name="Fukuyama Y."/>
            <person name="Ohmae K."/>
            <person name="Yoneda Y."/>
            <person name="Yoshida T."/>
            <person name="Sako Y."/>
        </authorList>
    </citation>
    <scope>NUCLEOTIDE SEQUENCE [LARGE SCALE GENOMIC DNA]</scope>
    <source>
        <strain evidence="9">SET</strain>
    </source>
</reference>
<evidence type="ECO:0000313" key="9">
    <source>
        <dbReference type="Proteomes" id="UP000187338"/>
    </source>
</evidence>
<dbReference type="GO" id="GO:0004674">
    <property type="term" value="F:protein serine/threonine kinase activity"/>
    <property type="evidence" value="ECO:0007669"/>
    <property type="project" value="UniProtKB-KW"/>
</dbReference>
<dbReference type="InterPro" id="IPR010194">
    <property type="entry name" value="Anti-sigma_F"/>
</dbReference>
<dbReference type="GO" id="GO:0005524">
    <property type="term" value="F:ATP binding"/>
    <property type="evidence" value="ECO:0007669"/>
    <property type="project" value="UniProtKB-KW"/>
</dbReference>
<dbReference type="Proteomes" id="UP000187338">
    <property type="component" value="Unassembled WGS sequence"/>
</dbReference>
<comment type="caution">
    <text evidence="8">The sequence shown here is derived from an EMBL/GenBank/DDBJ whole genome shotgun (WGS) entry which is preliminary data.</text>
</comment>
<dbReference type="RefSeq" id="WP_075865776.1">
    <property type="nucleotide sequence ID" value="NZ_BDJL01000055.1"/>
</dbReference>
<keyword evidence="1" id="KW-0723">Serine/threonine-protein kinase</keyword>
<dbReference type="InterPro" id="IPR003594">
    <property type="entry name" value="HATPase_dom"/>
</dbReference>
<dbReference type="GO" id="GO:0016989">
    <property type="term" value="F:sigma factor antagonist activity"/>
    <property type="evidence" value="ECO:0007669"/>
    <property type="project" value="InterPro"/>
</dbReference>
<dbReference type="AlphaFoldDB" id="A0A1L8D374"/>
<protein>
    <submittedName>
        <fullName evidence="8">Anti-sigma F factor</fullName>
    </submittedName>
</protein>
<evidence type="ECO:0000256" key="5">
    <source>
        <dbReference type="ARBA" id="ARBA00022840"/>
    </source>
</evidence>
<dbReference type="GO" id="GO:0042174">
    <property type="term" value="P:negative regulation of sporulation resulting in formation of a cellular spore"/>
    <property type="evidence" value="ECO:0007669"/>
    <property type="project" value="InterPro"/>
</dbReference>
<dbReference type="STRING" id="661089.ciss_15610"/>
<name>A0A1L8D374_9THEO</name>
<evidence type="ECO:0000256" key="1">
    <source>
        <dbReference type="ARBA" id="ARBA00022527"/>
    </source>
</evidence>
<evidence type="ECO:0000256" key="3">
    <source>
        <dbReference type="ARBA" id="ARBA00022741"/>
    </source>
</evidence>
<evidence type="ECO:0000259" key="7">
    <source>
        <dbReference type="Pfam" id="PF13581"/>
    </source>
</evidence>
<feature type="domain" description="Histidine kinase/HSP90-like ATPase" evidence="7">
    <location>
        <begin position="10"/>
        <end position="131"/>
    </location>
</feature>
<sequence>MKHNYFNLTIPALKENIGLVRVVVAAFAAQKDLTLPELDDIKVAVSEAVTNSIVHGYGNNPGEIKVNGYFTEEGMYIEVIDFGKGIELEKIREKMVLDPEDEHPGLGFLFMQSLMDRVEIVPMERGTKVVLFKRILKDNRTV</sequence>
<dbReference type="OrthoDB" id="9768808at2"/>
<dbReference type="PANTHER" id="PTHR35526:SF3">
    <property type="entry name" value="ANTI-SIGMA-F FACTOR RSBW"/>
    <property type="match status" value="1"/>
</dbReference>
<keyword evidence="3" id="KW-0547">Nucleotide-binding</keyword>
<proteinExistence type="predicted"/>
<keyword evidence="9" id="KW-1185">Reference proteome</keyword>
<gene>
    <name evidence="8" type="ORF">ciss_15610</name>
</gene>
<dbReference type="EMBL" id="BDJL01000055">
    <property type="protein sequence ID" value="GAV25628.1"/>
    <property type="molecule type" value="Genomic_DNA"/>
</dbReference>
<keyword evidence="2" id="KW-0808">Transferase</keyword>
<dbReference type="PANTHER" id="PTHR35526">
    <property type="entry name" value="ANTI-SIGMA-F FACTOR RSBW-RELATED"/>
    <property type="match status" value="1"/>
</dbReference>
<organism evidence="8 9">
    <name type="scientific">Carboxydothermus islandicus</name>
    <dbReference type="NCBI Taxonomy" id="661089"/>
    <lineage>
        <taxon>Bacteria</taxon>
        <taxon>Bacillati</taxon>
        <taxon>Bacillota</taxon>
        <taxon>Clostridia</taxon>
        <taxon>Thermoanaerobacterales</taxon>
        <taxon>Thermoanaerobacteraceae</taxon>
        <taxon>Carboxydothermus</taxon>
    </lineage>
</organism>
<evidence type="ECO:0000256" key="2">
    <source>
        <dbReference type="ARBA" id="ARBA00022679"/>
    </source>
</evidence>
<dbReference type="SUPFAM" id="SSF55874">
    <property type="entry name" value="ATPase domain of HSP90 chaperone/DNA topoisomerase II/histidine kinase"/>
    <property type="match status" value="1"/>
</dbReference>
<dbReference type="Pfam" id="PF13581">
    <property type="entry name" value="HATPase_c_2"/>
    <property type="match status" value="1"/>
</dbReference>
<keyword evidence="5" id="KW-0067">ATP-binding</keyword>
<dbReference type="NCBIfam" id="TIGR01925">
    <property type="entry name" value="spIIAB"/>
    <property type="match status" value="1"/>
</dbReference>
<accession>A0A1L8D374</accession>
<evidence type="ECO:0000256" key="4">
    <source>
        <dbReference type="ARBA" id="ARBA00022777"/>
    </source>
</evidence>
<evidence type="ECO:0000256" key="6">
    <source>
        <dbReference type="ARBA" id="ARBA00022969"/>
    </source>
</evidence>
<keyword evidence="4" id="KW-0418">Kinase</keyword>
<dbReference type="InterPro" id="IPR050267">
    <property type="entry name" value="Anti-sigma-factor_SerPK"/>
</dbReference>
<dbReference type="InterPro" id="IPR036890">
    <property type="entry name" value="HATPase_C_sf"/>
</dbReference>
<dbReference type="Gene3D" id="3.30.565.10">
    <property type="entry name" value="Histidine kinase-like ATPase, C-terminal domain"/>
    <property type="match status" value="1"/>
</dbReference>
<dbReference type="GO" id="GO:0030435">
    <property type="term" value="P:sporulation resulting in formation of a cellular spore"/>
    <property type="evidence" value="ECO:0007669"/>
    <property type="project" value="UniProtKB-KW"/>
</dbReference>
<keyword evidence="6" id="KW-0749">Sporulation</keyword>